<dbReference type="EMBL" id="OCNK01000003">
    <property type="protein sequence ID" value="SOE01189.1"/>
    <property type="molecule type" value="Genomic_DNA"/>
</dbReference>
<evidence type="ECO:0000313" key="2">
    <source>
        <dbReference type="EMBL" id="SOE01189.1"/>
    </source>
</evidence>
<evidence type="ECO:0000313" key="3">
    <source>
        <dbReference type="Proteomes" id="UP000219482"/>
    </source>
</evidence>
<evidence type="ECO:0000259" key="1">
    <source>
        <dbReference type="Pfam" id="PF13524"/>
    </source>
</evidence>
<dbReference type="SUPFAM" id="SSF53756">
    <property type="entry name" value="UDP-Glycosyltransferase/glycogen phosphorylase"/>
    <property type="match status" value="1"/>
</dbReference>
<proteinExistence type="predicted"/>
<sequence length="363" mass="40050">MRVLLTHAIAQGSTYYRIEEPARAVQAADLGIEVAVSRGIATTMRQVTEGSPMEVTDVDAQGADVVVLQLPKTAEMLQIQRLLQARGVAVVVEMDDLLSGVPFGHMGHGALVRGGAGDLAAQAAREADLVTTSTPALLQEYARHGRGVVIENAIPRRNAELPPAYERTPDTVTIGWAGSVPSHPYDLQEMGSGLQQALDRTRGRSRLIIFGQKWDVQQRLHLSEDPEEVPWVMDVDSYMARLGELFDIGIAPLRVDRFNTSKSWLKPLEYSARGVYCVRARTEEYERLGLGMPARAPKDWAKWLSAGVQDGDRRREVAAAAREKVLAHHLTEHTAERWAAAWRLARDNRTRALGGDRLVTARS</sequence>
<gene>
    <name evidence="2" type="ORF">SAMN06272739_3011</name>
</gene>
<reference evidence="3" key="1">
    <citation type="submission" date="2017-09" db="EMBL/GenBank/DDBJ databases">
        <authorList>
            <person name="Varghese N."/>
            <person name="Submissions S."/>
        </authorList>
    </citation>
    <scope>NUCLEOTIDE SEQUENCE [LARGE SCALE GENOMIC DNA]</scope>
    <source>
        <strain evidence="3">DSM 44270</strain>
    </source>
</reference>
<accession>A0A286H1G4</accession>
<keyword evidence="2" id="KW-0808">Transferase</keyword>
<dbReference type="Pfam" id="PF13524">
    <property type="entry name" value="Glyco_trans_1_2"/>
    <property type="match status" value="1"/>
</dbReference>
<keyword evidence="3" id="KW-1185">Reference proteome</keyword>
<feature type="domain" description="Spore protein YkvP/CgeB glycosyl transferase-like" evidence="1">
    <location>
        <begin position="196"/>
        <end position="339"/>
    </location>
</feature>
<name>A0A286H1G4_9ACTN</name>
<dbReference type="AlphaFoldDB" id="A0A286H1G4"/>
<dbReference type="RefSeq" id="WP_097184668.1">
    <property type="nucleotide sequence ID" value="NZ_OCNK01000003.1"/>
</dbReference>
<dbReference type="InterPro" id="IPR055259">
    <property type="entry name" value="YkvP/CgeB_Glyco_trans-like"/>
</dbReference>
<organism evidence="2 3">
    <name type="scientific">Blastococcus haudaquaticus</name>
    <dbReference type="NCBI Taxonomy" id="1938745"/>
    <lineage>
        <taxon>Bacteria</taxon>
        <taxon>Bacillati</taxon>
        <taxon>Actinomycetota</taxon>
        <taxon>Actinomycetes</taxon>
        <taxon>Geodermatophilales</taxon>
        <taxon>Geodermatophilaceae</taxon>
        <taxon>Blastococcus</taxon>
    </lineage>
</organism>
<dbReference type="Proteomes" id="UP000219482">
    <property type="component" value="Unassembled WGS sequence"/>
</dbReference>
<dbReference type="OrthoDB" id="5173664at2"/>
<dbReference type="GO" id="GO:0016740">
    <property type="term" value="F:transferase activity"/>
    <property type="evidence" value="ECO:0007669"/>
    <property type="project" value="UniProtKB-KW"/>
</dbReference>
<protein>
    <submittedName>
        <fullName evidence="2">Glycosyl transferases group 1</fullName>
    </submittedName>
</protein>